<evidence type="ECO:0000313" key="5">
    <source>
        <dbReference type="EMBL" id="CAF3823373.1"/>
    </source>
</evidence>
<evidence type="ECO:0000313" key="4">
    <source>
        <dbReference type="EMBL" id="CAF3803440.1"/>
    </source>
</evidence>
<dbReference type="Proteomes" id="UP000663855">
    <property type="component" value="Unassembled WGS sequence"/>
</dbReference>
<dbReference type="SUPFAM" id="SSF50978">
    <property type="entry name" value="WD40 repeat-like"/>
    <property type="match status" value="1"/>
</dbReference>
<dbReference type="Proteomes" id="UP000663834">
    <property type="component" value="Unassembled WGS sequence"/>
</dbReference>
<sequence length="558" mass="63316">MPQIGACADANCDDKIRELYECHCCLQLVCLSHLNTHIEMRKEKQELDNIYGELFTAKNELESIVEDQIVFNKYRQYLITQAEQCLNAPTNSLDELRNLIKEIHGSMSSSQLKTWALSSVETVSKKPISYNNTAVAQSGDSDRFQASEERKTGHANRANRQILNAVIHCPHGLVPDCRCARKLSADKTRQLTEQQAKVRAASFMRSEMERLNERDSFKYYILSNIINCEEDQRDFYINQYETKYGALLSNDILDIDKSVAHLKNLRIKTTPNSAMSSISTAKVLDICQLGEPIKTIERIRNSGYVLVASEQYLIIYNASNLCFLDSKLKVVRQTEWTHGAILDICWNTKFHKIYMIVGAQVFFMDSETMKCEKLFEEKLYNTCTCSDDILYLSTCHEIQQVLAHSCSDLLSVKCVFNCQKNKCIDGMAYHNGKLALVMNGPAGTKPYVEILSTTTYACLFSITITNAHGFNQCRISSLGSNGWLMKDPGTCHIHHVTENNIVRTTPTYNYGYSQNAIGFGADYLVVSTDTSYNLHRLKYVPMNELTPSEVCQELCRVS</sequence>
<dbReference type="EMBL" id="CAJOBJ010000550">
    <property type="protein sequence ID" value="CAF3830079.1"/>
    <property type="molecule type" value="Genomic_DNA"/>
</dbReference>
<dbReference type="AlphaFoldDB" id="A0A815M0B1"/>
<gene>
    <name evidence="4" type="ORF">BYL167_LOCUS3128</name>
    <name evidence="1" type="ORF">CJN711_LOCUS5354</name>
    <name evidence="6" type="ORF">GIL414_LOCUS2744</name>
    <name evidence="2" type="ORF">KQP761_LOCUS10235</name>
    <name evidence="3" type="ORF">MBJ925_LOCUS4453</name>
    <name evidence="5" type="ORF">SMN809_LOCUS2423</name>
</gene>
<evidence type="ECO:0000313" key="3">
    <source>
        <dbReference type="EMBL" id="CAF1932128.1"/>
    </source>
</evidence>
<evidence type="ECO:0000313" key="1">
    <source>
        <dbReference type="EMBL" id="CAF1063651.1"/>
    </source>
</evidence>
<dbReference type="Proteomes" id="UP000676336">
    <property type="component" value="Unassembled WGS sequence"/>
</dbReference>
<reference evidence="2" key="1">
    <citation type="submission" date="2021-02" db="EMBL/GenBank/DDBJ databases">
        <authorList>
            <person name="Nowell W R."/>
        </authorList>
    </citation>
    <scope>NUCLEOTIDE SEQUENCE</scope>
</reference>
<dbReference type="EMBL" id="CAJNOW010004302">
    <property type="protein sequence ID" value="CAF1412734.1"/>
    <property type="molecule type" value="Genomic_DNA"/>
</dbReference>
<dbReference type="InterPro" id="IPR036322">
    <property type="entry name" value="WD40_repeat_dom_sf"/>
</dbReference>
<comment type="caution">
    <text evidence="2">The sequence shown here is derived from an EMBL/GenBank/DDBJ whole genome shotgun (WGS) entry which is preliminary data.</text>
</comment>
<dbReference type="Proteomes" id="UP000681967">
    <property type="component" value="Unassembled WGS sequence"/>
</dbReference>
<dbReference type="EMBL" id="CAJNRE010000803">
    <property type="protein sequence ID" value="CAF1932128.1"/>
    <property type="molecule type" value="Genomic_DNA"/>
</dbReference>
<dbReference type="EMBL" id="CAJOBI010000443">
    <property type="protein sequence ID" value="CAF3823373.1"/>
    <property type="molecule type" value="Genomic_DNA"/>
</dbReference>
<proteinExistence type="predicted"/>
<protein>
    <submittedName>
        <fullName evidence="2">Uncharacterized protein</fullName>
    </submittedName>
</protein>
<dbReference type="Proteomes" id="UP000663824">
    <property type="component" value="Unassembled WGS sequence"/>
</dbReference>
<evidence type="ECO:0000313" key="2">
    <source>
        <dbReference type="EMBL" id="CAF1412734.1"/>
    </source>
</evidence>
<name>A0A815M0B1_9BILA</name>
<evidence type="ECO:0000313" key="6">
    <source>
        <dbReference type="EMBL" id="CAF3830079.1"/>
    </source>
</evidence>
<evidence type="ECO:0000313" key="7">
    <source>
        <dbReference type="Proteomes" id="UP000663834"/>
    </source>
</evidence>
<dbReference type="Proteomes" id="UP000681720">
    <property type="component" value="Unassembled WGS sequence"/>
</dbReference>
<dbReference type="OrthoDB" id="10145287at2759"/>
<dbReference type="EMBL" id="CAJOBH010000585">
    <property type="protein sequence ID" value="CAF3803440.1"/>
    <property type="molecule type" value="Genomic_DNA"/>
</dbReference>
<accession>A0A815M0B1</accession>
<organism evidence="2 7">
    <name type="scientific">Rotaria magnacalcarata</name>
    <dbReference type="NCBI Taxonomy" id="392030"/>
    <lineage>
        <taxon>Eukaryota</taxon>
        <taxon>Metazoa</taxon>
        <taxon>Spiralia</taxon>
        <taxon>Gnathifera</taxon>
        <taxon>Rotifera</taxon>
        <taxon>Eurotatoria</taxon>
        <taxon>Bdelloidea</taxon>
        <taxon>Philodinida</taxon>
        <taxon>Philodinidae</taxon>
        <taxon>Rotaria</taxon>
    </lineage>
</organism>
<dbReference type="EMBL" id="CAJNOV010001501">
    <property type="protein sequence ID" value="CAF1063651.1"/>
    <property type="molecule type" value="Genomic_DNA"/>
</dbReference>